<feature type="domain" description="Protein kinase" evidence="1">
    <location>
        <begin position="136"/>
        <end position="479"/>
    </location>
</feature>
<evidence type="ECO:0000259" key="1">
    <source>
        <dbReference type="PROSITE" id="PS50011"/>
    </source>
</evidence>
<dbReference type="GO" id="GO:0004672">
    <property type="term" value="F:protein kinase activity"/>
    <property type="evidence" value="ECO:0007669"/>
    <property type="project" value="InterPro"/>
</dbReference>
<evidence type="ECO:0000313" key="2">
    <source>
        <dbReference type="EMBL" id="THW74856.1"/>
    </source>
</evidence>
<dbReference type="PANTHER" id="PTHR44305">
    <property type="entry name" value="SI:DKEY-192D15.2-RELATED"/>
    <property type="match status" value="1"/>
</dbReference>
<gene>
    <name evidence="2" type="ORF">D6D19_04500</name>
</gene>
<dbReference type="PROSITE" id="PS51257">
    <property type="entry name" value="PROKAR_LIPOPROTEIN"/>
    <property type="match status" value="1"/>
</dbReference>
<comment type="caution">
    <text evidence="2">The sequence shown here is derived from an EMBL/GenBank/DDBJ whole genome shotgun (WGS) entry which is preliminary data.</text>
</comment>
<dbReference type="InterPro" id="IPR011009">
    <property type="entry name" value="Kinase-like_dom_sf"/>
</dbReference>
<name>A0A4S9A6V1_AURPU</name>
<accession>A0A4S9A6V1</accession>
<protein>
    <recommendedName>
        <fullName evidence="1">Protein kinase domain-containing protein</fullName>
    </recommendedName>
</protein>
<dbReference type="EMBL" id="QZAO01000115">
    <property type="protein sequence ID" value="THW74856.1"/>
    <property type="molecule type" value="Genomic_DNA"/>
</dbReference>
<dbReference type="Gene3D" id="1.10.510.10">
    <property type="entry name" value="Transferase(Phosphotransferase) domain 1"/>
    <property type="match status" value="1"/>
</dbReference>
<dbReference type="PANTHER" id="PTHR44305:SF24">
    <property type="entry name" value="TYROSINE-PROTEIN KINASE C03B1.5-RELATED"/>
    <property type="match status" value="1"/>
</dbReference>
<dbReference type="GO" id="GO:0005524">
    <property type="term" value="F:ATP binding"/>
    <property type="evidence" value="ECO:0007669"/>
    <property type="project" value="InterPro"/>
</dbReference>
<dbReference type="AlphaFoldDB" id="A0A4S9A6V1"/>
<dbReference type="SUPFAM" id="SSF56112">
    <property type="entry name" value="Protein kinase-like (PK-like)"/>
    <property type="match status" value="1"/>
</dbReference>
<dbReference type="SMART" id="SM00220">
    <property type="entry name" value="S_TKc"/>
    <property type="match status" value="1"/>
</dbReference>
<dbReference type="InterPro" id="IPR053083">
    <property type="entry name" value="TF_kinase-domain_protein"/>
</dbReference>
<dbReference type="PROSITE" id="PS50011">
    <property type="entry name" value="PROTEIN_KINASE_DOM"/>
    <property type="match status" value="1"/>
</dbReference>
<evidence type="ECO:0000313" key="3">
    <source>
        <dbReference type="Proteomes" id="UP000308802"/>
    </source>
</evidence>
<proteinExistence type="predicted"/>
<dbReference type="Proteomes" id="UP000308802">
    <property type="component" value="Unassembled WGS sequence"/>
</dbReference>
<reference evidence="2 3" key="1">
    <citation type="submission" date="2018-10" db="EMBL/GenBank/DDBJ databases">
        <title>Fifty Aureobasidium pullulans genomes reveal a recombining polyextremotolerant generalist.</title>
        <authorList>
            <person name="Gostincar C."/>
            <person name="Turk M."/>
            <person name="Zajc J."/>
            <person name="Gunde-Cimerman N."/>
        </authorList>
    </citation>
    <scope>NUCLEOTIDE SEQUENCE [LARGE SCALE GENOMIC DNA]</scope>
    <source>
        <strain evidence="2 3">EXF-10659</strain>
    </source>
</reference>
<dbReference type="InterPro" id="IPR000719">
    <property type="entry name" value="Prot_kinase_dom"/>
</dbReference>
<organism evidence="2 3">
    <name type="scientific">Aureobasidium pullulans</name>
    <name type="common">Black yeast</name>
    <name type="synonym">Pullularia pullulans</name>
    <dbReference type="NCBI Taxonomy" id="5580"/>
    <lineage>
        <taxon>Eukaryota</taxon>
        <taxon>Fungi</taxon>
        <taxon>Dikarya</taxon>
        <taxon>Ascomycota</taxon>
        <taxon>Pezizomycotina</taxon>
        <taxon>Dothideomycetes</taxon>
        <taxon>Dothideomycetidae</taxon>
        <taxon>Dothideales</taxon>
        <taxon>Saccotheciaceae</taxon>
        <taxon>Aureobasidium</taxon>
    </lineage>
</organism>
<sequence length="516" mass="58778">MDQQKYGMILLFVGKRQNLCLIVAVGCLNAASGNASASKLWLRPSRLLKRRIKQRKRKDVLAEASSLNVMPHITLPLRDINMAAPVPPAMRFGFMHLTAVAQQRVKRAFRNWRFVRPPWQPEDQRSITAGDWVAVPPSDDVLATGGEGVVHLWCKIDPQTSVIIDRVIVKQVVPGAARFLMPRNWRNGNVGGEPMECYQMNLVQAQMSQRDRQHIVDCLGWGGIDSRLWRYKLYMEYCVYGDLTMIMRQQKNQRHTGRSRKFKRAWPEPFIWYMFRSLARACLAMEKTYNGTGMVHGYVLLKGTNESIWLTSNVVICKRATVADFGSAREILPNVKDRSDMGADPCCLEYAPPELAWDLVNDTWEVPAAMHVSGKTNIYQIGMLMACAMRLEPSLPENNWRLASPGYSVPLGEQLHHNAKLTGQGVQELPKRKLNYYNGVHPKYGEDLIHLVRLCLKHDPSHRPTARRLLALINAHAIFDTTRQALARGAPIPAALRNHKIALRREDRWRIGNDRP</sequence>